<organism evidence="2 3">
    <name type="scientific">Phytophthora infestans</name>
    <name type="common">Potato late blight agent</name>
    <name type="synonym">Botrytis infestans</name>
    <dbReference type="NCBI Taxonomy" id="4787"/>
    <lineage>
        <taxon>Eukaryota</taxon>
        <taxon>Sar</taxon>
        <taxon>Stramenopiles</taxon>
        <taxon>Oomycota</taxon>
        <taxon>Peronosporomycetes</taxon>
        <taxon>Peronosporales</taxon>
        <taxon>Peronosporaceae</taxon>
        <taxon>Phytophthora</taxon>
    </lineage>
</organism>
<dbReference type="EMBL" id="JAACNO010000858">
    <property type="protein sequence ID" value="KAF4144424.1"/>
    <property type="molecule type" value="Genomic_DNA"/>
</dbReference>
<dbReference type="AlphaFoldDB" id="A0A8S9UZ38"/>
<evidence type="ECO:0000313" key="2">
    <source>
        <dbReference type="EMBL" id="KAF4144424.1"/>
    </source>
</evidence>
<name>A0A8S9UZ38_PHYIN</name>
<evidence type="ECO:0000256" key="1">
    <source>
        <dbReference type="SAM" id="MobiDB-lite"/>
    </source>
</evidence>
<gene>
    <name evidence="2" type="ORF">GN958_ATG06391</name>
</gene>
<comment type="caution">
    <text evidence="2">The sequence shown here is derived from an EMBL/GenBank/DDBJ whole genome shotgun (WGS) entry which is preliminary data.</text>
</comment>
<protein>
    <submittedName>
        <fullName evidence="2">Uncharacterized protein</fullName>
    </submittedName>
</protein>
<feature type="compositionally biased region" description="Low complexity" evidence="1">
    <location>
        <begin position="353"/>
        <end position="401"/>
    </location>
</feature>
<feature type="region of interest" description="Disordered" evidence="1">
    <location>
        <begin position="289"/>
        <end position="412"/>
    </location>
</feature>
<feature type="compositionally biased region" description="Acidic residues" evidence="1">
    <location>
        <begin position="307"/>
        <end position="319"/>
    </location>
</feature>
<accession>A0A8S9UZ38</accession>
<sequence length="436" mass="48957">MDFKKAFALTQPLRDAAPTLHRLFPTRFDQVLQLLASPEPPPGTTYEERFTALLSDEDSETKKSVTKRAVFQNRKSWIKRQIEESKLGKLWLHGKTREEMSSAEMDELWKHVNKLRTSGVSFENCEKITGLRKNCCRPGYKLWRDRNSAEVKALGEEFNRRIDHSFGLPSDEEERTKDEREETVFGDEFTDLDKYNELVDLYIQGEGKSMEEEIEKFKSQAQALDEIAAEKGVNLGIKWDVNSWTLDPNVGHPNNAEHTIGIKKTVRLSHRNELEKQIAEAKTTLQTLGIEFDTSKPDDSDGSFEPSESDEASEADEPYEPSKSNEDDGENTDAVITSSSSSKKRAGDDNIVTPPSKKTSPRSLSSPTPTPQAAAQSPPTPTPQAAAQSPLTPTPHTATPARQDVELKTTHGVYTSAGDWTMRGRDGTLWQKWMNS</sequence>
<evidence type="ECO:0000313" key="3">
    <source>
        <dbReference type="Proteomes" id="UP000704712"/>
    </source>
</evidence>
<reference evidence="2" key="1">
    <citation type="submission" date="2020-03" db="EMBL/GenBank/DDBJ databases">
        <title>Hybrid Assembly of Korean Phytophthora infestans isolates.</title>
        <authorList>
            <person name="Prokchorchik M."/>
            <person name="Lee Y."/>
            <person name="Seo J."/>
            <person name="Cho J.-H."/>
            <person name="Park Y.-E."/>
            <person name="Jang D.-C."/>
            <person name="Im J.-S."/>
            <person name="Choi J.-G."/>
            <person name="Park H.-J."/>
            <person name="Lee G.-B."/>
            <person name="Lee Y.-G."/>
            <person name="Hong S.-Y."/>
            <person name="Cho K."/>
            <person name="Sohn K.H."/>
        </authorList>
    </citation>
    <scope>NUCLEOTIDE SEQUENCE</scope>
    <source>
        <strain evidence="2">KR_2_A2</strain>
    </source>
</reference>
<dbReference type="Proteomes" id="UP000704712">
    <property type="component" value="Unassembled WGS sequence"/>
</dbReference>
<proteinExistence type="predicted"/>